<proteinExistence type="predicted"/>
<dbReference type="STRING" id="147828.A0A4S2M2Z7"/>
<dbReference type="GO" id="GO:0004842">
    <property type="term" value="F:ubiquitin-protein transferase activity"/>
    <property type="evidence" value="ECO:0007669"/>
    <property type="project" value="TreeGrafter"/>
</dbReference>
<gene>
    <name evidence="7" type="ORF">CRM22_004127</name>
</gene>
<evidence type="ECO:0000313" key="8">
    <source>
        <dbReference type="Proteomes" id="UP000308267"/>
    </source>
</evidence>
<dbReference type="PROSITE" id="PS00518">
    <property type="entry name" value="ZF_RING_1"/>
    <property type="match status" value="1"/>
</dbReference>
<evidence type="ECO:0000256" key="5">
    <source>
        <dbReference type="SAM" id="MobiDB-lite"/>
    </source>
</evidence>
<dbReference type="AlphaFoldDB" id="A0A4S2M2Z7"/>
<dbReference type="InterPro" id="IPR013083">
    <property type="entry name" value="Znf_RING/FYVE/PHD"/>
</dbReference>
<keyword evidence="8" id="KW-1185">Reference proteome</keyword>
<dbReference type="PROSITE" id="PS50089">
    <property type="entry name" value="ZF_RING_2"/>
    <property type="match status" value="1"/>
</dbReference>
<evidence type="ECO:0000256" key="3">
    <source>
        <dbReference type="ARBA" id="ARBA00022833"/>
    </source>
</evidence>
<dbReference type="InterPro" id="IPR017907">
    <property type="entry name" value="Znf_RING_CS"/>
</dbReference>
<dbReference type="InterPro" id="IPR001841">
    <property type="entry name" value="Znf_RING"/>
</dbReference>
<name>A0A4S2M2Z7_OPIFE</name>
<evidence type="ECO:0000313" key="7">
    <source>
        <dbReference type="EMBL" id="TGZ68709.1"/>
    </source>
</evidence>
<protein>
    <recommendedName>
        <fullName evidence="6">RING-type domain-containing protein</fullName>
    </recommendedName>
</protein>
<keyword evidence="1" id="KW-0479">Metal-binding</keyword>
<dbReference type="OrthoDB" id="1630758at2759"/>
<organism evidence="7 8">
    <name type="scientific">Opisthorchis felineus</name>
    <dbReference type="NCBI Taxonomy" id="147828"/>
    <lineage>
        <taxon>Eukaryota</taxon>
        <taxon>Metazoa</taxon>
        <taxon>Spiralia</taxon>
        <taxon>Lophotrochozoa</taxon>
        <taxon>Platyhelminthes</taxon>
        <taxon>Trematoda</taxon>
        <taxon>Digenea</taxon>
        <taxon>Opisthorchiida</taxon>
        <taxon>Opisthorchiata</taxon>
        <taxon>Opisthorchiidae</taxon>
        <taxon>Opisthorchis</taxon>
    </lineage>
</organism>
<evidence type="ECO:0000259" key="6">
    <source>
        <dbReference type="PROSITE" id="PS50089"/>
    </source>
</evidence>
<dbReference type="PANTHER" id="PTHR12109:SF3">
    <property type="entry name" value="RING FINGER PROTEIN 141"/>
    <property type="match status" value="1"/>
</dbReference>
<reference evidence="7 8" key="1">
    <citation type="journal article" date="2019" name="BMC Genomics">
        <title>New insights from Opisthorchis felineus genome: update on genomics of the epidemiologically important liver flukes.</title>
        <authorList>
            <person name="Ershov N.I."/>
            <person name="Mordvinov V.A."/>
            <person name="Prokhortchouk E.B."/>
            <person name="Pakharukova M.Y."/>
            <person name="Gunbin K.V."/>
            <person name="Ustyantsev K."/>
            <person name="Genaev M.A."/>
            <person name="Blinov A.G."/>
            <person name="Mazur A."/>
            <person name="Boulygina E."/>
            <person name="Tsygankova S."/>
            <person name="Khrameeva E."/>
            <person name="Chekanov N."/>
            <person name="Fan G."/>
            <person name="Xiao A."/>
            <person name="Zhang H."/>
            <person name="Xu X."/>
            <person name="Yang H."/>
            <person name="Solovyev V."/>
            <person name="Lee S.M."/>
            <person name="Liu X."/>
            <person name="Afonnikov D.A."/>
            <person name="Skryabin K.G."/>
        </authorList>
    </citation>
    <scope>NUCLEOTIDE SEQUENCE [LARGE SCALE GENOMIC DNA]</scope>
    <source>
        <strain evidence="7">AK-0245</strain>
        <tissue evidence="7">Whole organism</tissue>
    </source>
</reference>
<sequence length="279" mass="31553">MHSPRTLGFCMNMVFRNAIRAMKDRAIRNDQLERRLSVQTPEDFTRMVSETNEICDALTSKGAYLFVFPKDPPKHAFWRLSVDVFCRFSRRGGEVCTRIMSPKEFLALYLEIHRLRQLFEASRAGPSKTVDELSTDQDPCCICLDCMPDVILPCLHSFCHTCIQRWHGHSYKLPGNGRSVSSVELSRGGSASRTQPPPDLNRSQCPICRDTFEDTSNAWQLVESPPLDECRRDLGWHIRRLIESSGRPVSYAPQDLIPTAPIPGQGTKSSDSLLDPSVP</sequence>
<dbReference type="SMART" id="SM00184">
    <property type="entry name" value="RING"/>
    <property type="match status" value="1"/>
</dbReference>
<dbReference type="GO" id="GO:0008270">
    <property type="term" value="F:zinc ion binding"/>
    <property type="evidence" value="ECO:0007669"/>
    <property type="project" value="UniProtKB-KW"/>
</dbReference>
<evidence type="ECO:0000256" key="1">
    <source>
        <dbReference type="ARBA" id="ARBA00022723"/>
    </source>
</evidence>
<feature type="domain" description="RING-type" evidence="6">
    <location>
        <begin position="140"/>
        <end position="209"/>
    </location>
</feature>
<dbReference type="GO" id="GO:0051865">
    <property type="term" value="P:protein autoubiquitination"/>
    <property type="evidence" value="ECO:0007669"/>
    <property type="project" value="TreeGrafter"/>
</dbReference>
<dbReference type="EMBL" id="SJOL01006350">
    <property type="protein sequence ID" value="TGZ68709.1"/>
    <property type="molecule type" value="Genomic_DNA"/>
</dbReference>
<dbReference type="InterPro" id="IPR027370">
    <property type="entry name" value="Znf-RING_euk"/>
</dbReference>
<dbReference type="Pfam" id="PF13445">
    <property type="entry name" value="zf-RING_UBOX"/>
    <property type="match status" value="1"/>
</dbReference>
<dbReference type="InterPro" id="IPR047126">
    <property type="entry name" value="RNF141-like"/>
</dbReference>
<feature type="region of interest" description="Disordered" evidence="5">
    <location>
        <begin position="182"/>
        <end position="202"/>
    </location>
</feature>
<dbReference type="SUPFAM" id="SSF57850">
    <property type="entry name" value="RING/U-box"/>
    <property type="match status" value="1"/>
</dbReference>
<dbReference type="PANTHER" id="PTHR12109">
    <property type="entry name" value="RING FINGER PROTEIN 141-RELATED"/>
    <property type="match status" value="1"/>
</dbReference>
<evidence type="ECO:0000256" key="4">
    <source>
        <dbReference type="PROSITE-ProRule" id="PRU00175"/>
    </source>
</evidence>
<feature type="region of interest" description="Disordered" evidence="5">
    <location>
        <begin position="249"/>
        <end position="279"/>
    </location>
</feature>
<evidence type="ECO:0000256" key="2">
    <source>
        <dbReference type="ARBA" id="ARBA00022771"/>
    </source>
</evidence>
<feature type="compositionally biased region" description="Polar residues" evidence="5">
    <location>
        <begin position="182"/>
        <end position="194"/>
    </location>
</feature>
<accession>A0A4S2M2Z7</accession>
<keyword evidence="2 4" id="KW-0863">Zinc-finger</keyword>
<dbReference type="Gene3D" id="3.30.40.10">
    <property type="entry name" value="Zinc/RING finger domain, C3HC4 (zinc finger)"/>
    <property type="match status" value="1"/>
</dbReference>
<comment type="caution">
    <text evidence="7">The sequence shown here is derived from an EMBL/GenBank/DDBJ whole genome shotgun (WGS) entry which is preliminary data.</text>
</comment>
<keyword evidence="3" id="KW-0862">Zinc</keyword>
<dbReference type="Proteomes" id="UP000308267">
    <property type="component" value="Unassembled WGS sequence"/>
</dbReference>